<protein>
    <submittedName>
        <fullName evidence="1">Uncharacterized protein</fullName>
    </submittedName>
</protein>
<keyword evidence="2" id="KW-1185">Reference proteome</keyword>
<reference evidence="1 2" key="1">
    <citation type="submission" date="2024-01" db="EMBL/GenBank/DDBJ databases">
        <title>The genomes of 5 underutilized Papilionoideae crops provide insights into root nodulation and disease resistanc.</title>
        <authorList>
            <person name="Jiang F."/>
        </authorList>
    </citation>
    <scope>NUCLEOTIDE SEQUENCE [LARGE SCALE GENOMIC DNA]</scope>
    <source>
        <strain evidence="1">LVBAO_FW01</strain>
        <tissue evidence="1">Leaves</tissue>
    </source>
</reference>
<name>A0AAN9L2X4_CANGL</name>
<evidence type="ECO:0000313" key="1">
    <source>
        <dbReference type="EMBL" id="KAK7328510.1"/>
    </source>
</evidence>
<dbReference type="Gene3D" id="3.30.200.20">
    <property type="entry name" value="Phosphorylase Kinase, domain 1"/>
    <property type="match status" value="1"/>
</dbReference>
<evidence type="ECO:0000313" key="2">
    <source>
        <dbReference type="Proteomes" id="UP001367508"/>
    </source>
</evidence>
<accession>A0AAN9L2X4</accession>
<comment type="caution">
    <text evidence="1">The sequence shown here is derived from an EMBL/GenBank/DDBJ whole genome shotgun (WGS) entry which is preliminary data.</text>
</comment>
<dbReference type="AlphaFoldDB" id="A0AAN9L2X4"/>
<dbReference type="Proteomes" id="UP001367508">
    <property type="component" value="Unassembled WGS sequence"/>
</dbReference>
<sequence>MDDPELPLFDFNTITMATNNFFEVNKLHKEVSAMSIWLVDGQEIVLKRLSKTSRMWNMDDDIQIAHDCFCKDIYSIKGRFFHEMEYDVYFEC</sequence>
<dbReference type="EMBL" id="JAYMYQ010000005">
    <property type="protein sequence ID" value="KAK7328510.1"/>
    <property type="molecule type" value="Genomic_DNA"/>
</dbReference>
<gene>
    <name evidence="1" type="ORF">VNO77_22619</name>
</gene>
<organism evidence="1 2">
    <name type="scientific">Canavalia gladiata</name>
    <name type="common">Sword bean</name>
    <name type="synonym">Dolichos gladiatus</name>
    <dbReference type="NCBI Taxonomy" id="3824"/>
    <lineage>
        <taxon>Eukaryota</taxon>
        <taxon>Viridiplantae</taxon>
        <taxon>Streptophyta</taxon>
        <taxon>Embryophyta</taxon>
        <taxon>Tracheophyta</taxon>
        <taxon>Spermatophyta</taxon>
        <taxon>Magnoliopsida</taxon>
        <taxon>eudicotyledons</taxon>
        <taxon>Gunneridae</taxon>
        <taxon>Pentapetalae</taxon>
        <taxon>rosids</taxon>
        <taxon>fabids</taxon>
        <taxon>Fabales</taxon>
        <taxon>Fabaceae</taxon>
        <taxon>Papilionoideae</taxon>
        <taxon>50 kb inversion clade</taxon>
        <taxon>NPAAA clade</taxon>
        <taxon>indigoferoid/millettioid clade</taxon>
        <taxon>Phaseoleae</taxon>
        <taxon>Canavalia</taxon>
    </lineage>
</organism>
<proteinExistence type="predicted"/>